<name>A0AAD7DSX1_MYCRO</name>
<evidence type="ECO:0000256" key="1">
    <source>
        <dbReference type="SAM" id="SignalP"/>
    </source>
</evidence>
<protein>
    <submittedName>
        <fullName evidence="2">Uncharacterized protein</fullName>
    </submittedName>
</protein>
<dbReference type="Proteomes" id="UP001221757">
    <property type="component" value="Unassembled WGS sequence"/>
</dbReference>
<proteinExistence type="predicted"/>
<sequence>MQLTSIFTALCLAVSGTYAQTACATVPADVARQVTEMTTFNNRVPPPSTTSSTDCLTGKNLKAGIDAYRNALVANPASGCLGVYATTILTNGKFNPAYTVLGKMKLWKNPSPVENLLWCQGFRTAFNLGVLVEKFELEITSLGRELRKGTRKCEIRTALETKLTGVFATEALAISTQMRLWGNSNLENWAYRVLRDRNLSHLERLSEKSNFGK</sequence>
<keyword evidence="3" id="KW-1185">Reference proteome</keyword>
<accession>A0AAD7DSX1</accession>
<evidence type="ECO:0000313" key="2">
    <source>
        <dbReference type="EMBL" id="KAJ7698290.1"/>
    </source>
</evidence>
<gene>
    <name evidence="2" type="ORF">B0H17DRAFT_1129816</name>
</gene>
<comment type="caution">
    <text evidence="2">The sequence shown here is derived from an EMBL/GenBank/DDBJ whole genome shotgun (WGS) entry which is preliminary data.</text>
</comment>
<dbReference type="AlphaFoldDB" id="A0AAD7DSX1"/>
<feature type="chain" id="PRO_5042216202" evidence="1">
    <location>
        <begin position="20"/>
        <end position="213"/>
    </location>
</feature>
<dbReference type="EMBL" id="JARKIE010000026">
    <property type="protein sequence ID" value="KAJ7698290.1"/>
    <property type="molecule type" value="Genomic_DNA"/>
</dbReference>
<feature type="signal peptide" evidence="1">
    <location>
        <begin position="1"/>
        <end position="19"/>
    </location>
</feature>
<keyword evidence="1" id="KW-0732">Signal</keyword>
<organism evidence="2 3">
    <name type="scientific">Mycena rosella</name>
    <name type="common">Pink bonnet</name>
    <name type="synonym">Agaricus rosellus</name>
    <dbReference type="NCBI Taxonomy" id="1033263"/>
    <lineage>
        <taxon>Eukaryota</taxon>
        <taxon>Fungi</taxon>
        <taxon>Dikarya</taxon>
        <taxon>Basidiomycota</taxon>
        <taxon>Agaricomycotina</taxon>
        <taxon>Agaricomycetes</taxon>
        <taxon>Agaricomycetidae</taxon>
        <taxon>Agaricales</taxon>
        <taxon>Marasmiineae</taxon>
        <taxon>Mycenaceae</taxon>
        <taxon>Mycena</taxon>
    </lineage>
</organism>
<evidence type="ECO:0000313" key="3">
    <source>
        <dbReference type="Proteomes" id="UP001221757"/>
    </source>
</evidence>
<reference evidence="2" key="1">
    <citation type="submission" date="2023-03" db="EMBL/GenBank/DDBJ databases">
        <title>Massive genome expansion in bonnet fungi (Mycena s.s.) driven by repeated elements and novel gene families across ecological guilds.</title>
        <authorList>
            <consortium name="Lawrence Berkeley National Laboratory"/>
            <person name="Harder C.B."/>
            <person name="Miyauchi S."/>
            <person name="Viragh M."/>
            <person name="Kuo A."/>
            <person name="Thoen E."/>
            <person name="Andreopoulos B."/>
            <person name="Lu D."/>
            <person name="Skrede I."/>
            <person name="Drula E."/>
            <person name="Henrissat B."/>
            <person name="Morin E."/>
            <person name="Kohler A."/>
            <person name="Barry K."/>
            <person name="LaButti K."/>
            <person name="Morin E."/>
            <person name="Salamov A."/>
            <person name="Lipzen A."/>
            <person name="Mereny Z."/>
            <person name="Hegedus B."/>
            <person name="Baldrian P."/>
            <person name="Stursova M."/>
            <person name="Weitz H."/>
            <person name="Taylor A."/>
            <person name="Grigoriev I.V."/>
            <person name="Nagy L.G."/>
            <person name="Martin F."/>
            <person name="Kauserud H."/>
        </authorList>
    </citation>
    <scope>NUCLEOTIDE SEQUENCE</scope>
    <source>
        <strain evidence="2">CBHHK067</strain>
    </source>
</reference>